<comment type="caution">
    <text evidence="1">The sequence shown here is derived from an EMBL/GenBank/DDBJ whole genome shotgun (WGS) entry which is preliminary data.</text>
</comment>
<proteinExistence type="predicted"/>
<sequence length="115" mass="11620">MLLRSVRTVRRFLFSKTSAAILLGAGVGALCAAAGLAAVAGGSVCAVGAIVASSLFRTLFAVSPFGVKPAIPLTLGSLLATDFERNLDATAKLLPVAVEVEPTPSDVQSVTTTAF</sequence>
<dbReference type="AlphaFoldDB" id="A0A1D3CWB6"/>
<reference evidence="1 2" key="1">
    <citation type="journal article" date="2016" name="BMC Genomics">
        <title>Comparative genomics reveals Cyclospora cayetanensis possesses coccidia-like metabolism and invasion components but unique surface antigens.</title>
        <authorList>
            <person name="Liu S."/>
            <person name="Wang L."/>
            <person name="Zheng H."/>
            <person name="Xu Z."/>
            <person name="Roellig D.M."/>
            <person name="Li N."/>
            <person name="Frace M.A."/>
            <person name="Tang K."/>
            <person name="Arrowood M.J."/>
            <person name="Moss D.M."/>
            <person name="Zhang L."/>
            <person name="Feng Y."/>
            <person name="Xiao L."/>
        </authorList>
    </citation>
    <scope>NUCLEOTIDE SEQUENCE [LARGE SCALE GENOMIC DNA]</scope>
    <source>
        <strain evidence="1 2">CHN_HEN01</strain>
    </source>
</reference>
<name>A0A1D3CWB6_9EIME</name>
<evidence type="ECO:0000313" key="1">
    <source>
        <dbReference type="EMBL" id="OEH75480.1"/>
    </source>
</evidence>
<gene>
    <name evidence="1" type="ORF">cyc_09013</name>
</gene>
<dbReference type="EMBL" id="JROU02001716">
    <property type="protein sequence ID" value="OEH75480.1"/>
    <property type="molecule type" value="Genomic_DNA"/>
</dbReference>
<accession>A0A1D3CWB6</accession>
<keyword evidence="2" id="KW-1185">Reference proteome</keyword>
<dbReference type="VEuPathDB" id="ToxoDB:cyc_09013"/>
<dbReference type="InParanoid" id="A0A1D3CWB6"/>
<protein>
    <submittedName>
        <fullName evidence="1">Uncharacterized protein</fullName>
    </submittedName>
</protein>
<dbReference type="VEuPathDB" id="ToxoDB:LOC34624220"/>
<evidence type="ECO:0000313" key="2">
    <source>
        <dbReference type="Proteomes" id="UP000095192"/>
    </source>
</evidence>
<organism evidence="1 2">
    <name type="scientific">Cyclospora cayetanensis</name>
    <dbReference type="NCBI Taxonomy" id="88456"/>
    <lineage>
        <taxon>Eukaryota</taxon>
        <taxon>Sar</taxon>
        <taxon>Alveolata</taxon>
        <taxon>Apicomplexa</taxon>
        <taxon>Conoidasida</taxon>
        <taxon>Coccidia</taxon>
        <taxon>Eucoccidiorida</taxon>
        <taxon>Eimeriorina</taxon>
        <taxon>Eimeriidae</taxon>
        <taxon>Cyclospora</taxon>
    </lineage>
</organism>
<dbReference type="Proteomes" id="UP000095192">
    <property type="component" value="Unassembled WGS sequence"/>
</dbReference>